<reference evidence="5" key="1">
    <citation type="journal article" date="2019" name="Int. J. Syst. Evol. Microbiol.">
        <title>The Global Catalogue of Microorganisms (GCM) 10K type strain sequencing project: providing services to taxonomists for standard genome sequencing and annotation.</title>
        <authorList>
            <consortium name="The Broad Institute Genomics Platform"/>
            <consortium name="The Broad Institute Genome Sequencing Center for Infectious Disease"/>
            <person name="Wu L."/>
            <person name="Ma J."/>
        </authorList>
    </citation>
    <scope>NUCLEOTIDE SEQUENCE [LARGE SCALE GENOMIC DNA]</scope>
    <source>
        <strain evidence="5">CGMCC 4.7093</strain>
    </source>
</reference>
<dbReference type="RefSeq" id="WP_378036877.1">
    <property type="nucleotide sequence ID" value="NZ_JBHSIV010000014.1"/>
</dbReference>
<dbReference type="Pfam" id="PF07731">
    <property type="entry name" value="Cu-oxidase_2"/>
    <property type="match status" value="1"/>
</dbReference>
<dbReference type="EMBL" id="JBHSIV010000014">
    <property type="protein sequence ID" value="MFC5063531.1"/>
    <property type="molecule type" value="Genomic_DNA"/>
</dbReference>
<comment type="caution">
    <text evidence="4">The sequence shown here is derived from an EMBL/GenBank/DDBJ whole genome shotgun (WGS) entry which is preliminary data.</text>
</comment>
<feature type="region of interest" description="Disordered" evidence="2">
    <location>
        <begin position="1270"/>
        <end position="1293"/>
    </location>
</feature>
<dbReference type="Gene3D" id="2.60.40.420">
    <property type="entry name" value="Cupredoxins - blue copper proteins"/>
    <property type="match status" value="5"/>
</dbReference>
<proteinExistence type="predicted"/>
<keyword evidence="1" id="KW-0479">Metal-binding</keyword>
<dbReference type="SUPFAM" id="SSF49503">
    <property type="entry name" value="Cupredoxins"/>
    <property type="match status" value="4"/>
</dbReference>
<evidence type="ECO:0000256" key="1">
    <source>
        <dbReference type="ARBA" id="ARBA00022723"/>
    </source>
</evidence>
<dbReference type="InterPro" id="IPR002355">
    <property type="entry name" value="Cu_oxidase_Cu_BS"/>
</dbReference>
<dbReference type="InterPro" id="IPR011706">
    <property type="entry name" value="Cu-oxidase_C"/>
</dbReference>
<name>A0ABV9YNL5_9PSEU</name>
<evidence type="ECO:0000313" key="4">
    <source>
        <dbReference type="EMBL" id="MFC5063531.1"/>
    </source>
</evidence>
<protein>
    <submittedName>
        <fullName evidence="4">Multicopper oxidase domain-containing protein</fullName>
    </submittedName>
</protein>
<evidence type="ECO:0000313" key="5">
    <source>
        <dbReference type="Proteomes" id="UP001595947"/>
    </source>
</evidence>
<organism evidence="4 5">
    <name type="scientific">Actinomycetospora atypica</name>
    <dbReference type="NCBI Taxonomy" id="1290095"/>
    <lineage>
        <taxon>Bacteria</taxon>
        <taxon>Bacillati</taxon>
        <taxon>Actinomycetota</taxon>
        <taxon>Actinomycetes</taxon>
        <taxon>Pseudonocardiales</taxon>
        <taxon>Pseudonocardiaceae</taxon>
        <taxon>Actinomycetospora</taxon>
    </lineage>
</organism>
<dbReference type="PROSITE" id="PS00080">
    <property type="entry name" value="MULTICOPPER_OXIDASE2"/>
    <property type="match status" value="1"/>
</dbReference>
<keyword evidence="5" id="KW-1185">Reference proteome</keyword>
<feature type="region of interest" description="Disordered" evidence="2">
    <location>
        <begin position="271"/>
        <end position="295"/>
    </location>
</feature>
<sequence length="1539" mass="170991">MRTVELVALQMPIVYTDDGDHDRDGMLYAPSAHAHLLRWVRARWRENDERLPRLHRRRQLAQIVVDGLWRYEEMVKLLRGKPAPDRDLLNERTLEAVRSVIDEDGEAEPHADPDWLAVRQNYRMTVAEVLLALRELTAGQVDEMPVSTQERSQLAAVWRVALPGLDAAIERDLAAVDQKFAEDLPTLIGDSGLEERRVKRLLLNDHQDRSVRERGSQAPPLDRVNPLRPVPVVRPLVLRAHQGDELEVTLHNELRGRRVGLHVQGDGIAVEDDDGAQVGKNLPTLAEPEPRKPEDDLTLKWTCSRQGVWVINDLGDVRGSEQGTNIHGLFGALIVEPGGAHWHDPEDGADLTESVWKGGADVDIHIDGAPTEPFTEFPRTGPTESHREFTVFIHDEPEIHSALHLVGKHSTMPLNYRAEPMPNRLPHRMRRLAEETAARPVPNDPVDFSAVGVELDQDLGEVFTTARAKDGRWLEIVAGEEQHHSSWLFGDPVTPIQRAYAGDPVRVRVVHAGVQETHVYHLHVHQWRAVAEDPDSQLLDAITIGPQTAVTVDPLYGSGSRQHAPGDIIWHCHLYPHFHHGMWGLWRSFDRLVDGERAYPDGTPCPGLKPLPGRTPQDPDAGHPGFPWFVDATVPRKAPPPPAISDDVRAGRRSLLGMPAHSHLEAAAFVANPRPGALFVDLDGHVAGWTGVEPRLLSMDVVVREGPVEYNSHGWHDPHGHRYELLSLTVTEPGQGPVRAELPEADAPETEPFYVRANHGDVVELRLHNQLGTVRPDHFDLAAPPVECGLHVHLVKFDVLAADGSSTGWNYLSGASSPGMVGPNRPGEQARNVSLHRWVVDEEFGPCFFHDHLLANFRQKRGLFAALIAEPHGSTYKTPDRTADAWVGAQAVIDRDGTESYREACLAIGDFVPLYDRDRVPLNPPALLGSADDPGVMGVNYRNAPLRERGDDPSAWFASRVPRPDEEPEGIGGDPDTPIVHAYPGDRLRIRLLQGSHEEQHSFVTHGLRWRQEWRNRKSRLVDQQTLGISEAFTLDVNREDSRYGPGDHLWRFAALDDTWLGCWGLVRVHTPGEEPDPALPPLPGRDWAQVRGDRATPDRPRAREAEIPQVGPLPPGAYDGVRTYVVVARRQEIEYDDSATDPYGLRYQVARDWKPDLDVDEHPTGRIRAVDIDDGPVEPLVLRARAGEWVRVVLINELVTTPFSLAPGDVDPALPRFGPEPHPPEVPLEVDRLVSPRVSLHAGLVRYDAVSSDGAWVGLNHDGTIRPLGESPGEHGGHAAEGADGVARREGHSAAHDRNNWVEYWWYADPLLADRGQGQVCHLQDMADVRNHRHHGLVGALVVEPPDAEPDRWTGAHALVERPEGPSNEQVLIVQDGLRLYRGGHPEEPLRDLAEGDPEDAGQKGINYRSAMVHARRMLAVSEPATPIWSATVDDELWLRLVGGCDKPRNHTWTVHGLAWEFAPWVPKGPWVGSLSGLTAGFVRDLVLQPTHAGDHAYRSGAFRWAVTEGVWGILRVRPTGADRNEVPLLLRIDGGAR</sequence>
<dbReference type="InterPro" id="IPR008972">
    <property type="entry name" value="Cupredoxin"/>
</dbReference>
<feature type="region of interest" description="Disordered" evidence="2">
    <location>
        <begin position="1073"/>
        <end position="1114"/>
    </location>
</feature>
<accession>A0ABV9YNL5</accession>
<evidence type="ECO:0000259" key="3">
    <source>
        <dbReference type="Pfam" id="PF07731"/>
    </source>
</evidence>
<feature type="compositionally biased region" description="Basic and acidic residues" evidence="2">
    <location>
        <begin position="1092"/>
        <end position="1107"/>
    </location>
</feature>
<gene>
    <name evidence="4" type="ORF">ACFPBZ_15020</name>
</gene>
<dbReference type="Proteomes" id="UP001595947">
    <property type="component" value="Unassembled WGS sequence"/>
</dbReference>
<evidence type="ECO:0000256" key="2">
    <source>
        <dbReference type="SAM" id="MobiDB-lite"/>
    </source>
</evidence>
<feature type="domain" description="Plastocyanin-like" evidence="3">
    <location>
        <begin position="494"/>
        <end position="584"/>
    </location>
</feature>